<sequence>MAALEVSVAVSAVASAFHSGAELLKQLKKQRKKRRGEEAYREKALLESLENGELQIEQRYDTDCKELGQSVRIGDAIARERLLHIAVALQSDVIRSLQIATRNESAVVDLTALHEASVMLRPTCRWDSASG</sequence>
<protein>
    <submittedName>
        <fullName evidence="1">Uncharacterized protein</fullName>
    </submittedName>
</protein>
<gene>
    <name evidence="1" type="primary">g6181</name>
    <name evidence="1" type="ORF">NpPPO83_00006181</name>
</gene>
<keyword evidence="2" id="KW-1185">Reference proteome</keyword>
<dbReference type="EMBL" id="BSXG01000007">
    <property type="protein sequence ID" value="GME23384.1"/>
    <property type="molecule type" value="Genomic_DNA"/>
</dbReference>
<organism evidence="1 2">
    <name type="scientific">Neofusicoccum parvum</name>
    <dbReference type="NCBI Taxonomy" id="310453"/>
    <lineage>
        <taxon>Eukaryota</taxon>
        <taxon>Fungi</taxon>
        <taxon>Dikarya</taxon>
        <taxon>Ascomycota</taxon>
        <taxon>Pezizomycotina</taxon>
        <taxon>Dothideomycetes</taxon>
        <taxon>Dothideomycetes incertae sedis</taxon>
        <taxon>Botryosphaeriales</taxon>
        <taxon>Botryosphaeriaceae</taxon>
        <taxon>Neofusicoccum</taxon>
    </lineage>
</organism>
<evidence type="ECO:0000313" key="2">
    <source>
        <dbReference type="Proteomes" id="UP001165186"/>
    </source>
</evidence>
<reference evidence="1" key="1">
    <citation type="submission" date="2024-09" db="EMBL/GenBank/DDBJ databases">
        <title>Draft Genome Sequences of Neofusicoccum parvum.</title>
        <authorList>
            <person name="Ashida A."/>
            <person name="Camagna M."/>
            <person name="Tanaka A."/>
            <person name="Takemoto D."/>
        </authorList>
    </citation>
    <scope>NUCLEOTIDE SEQUENCE</scope>
    <source>
        <strain evidence="1">PPO83</strain>
    </source>
</reference>
<dbReference type="Proteomes" id="UP001165186">
    <property type="component" value="Unassembled WGS sequence"/>
</dbReference>
<proteinExistence type="predicted"/>
<accession>A0ACB5RSC3</accession>
<evidence type="ECO:0000313" key="1">
    <source>
        <dbReference type="EMBL" id="GME23384.1"/>
    </source>
</evidence>
<name>A0ACB5RSC3_9PEZI</name>
<comment type="caution">
    <text evidence="1">The sequence shown here is derived from an EMBL/GenBank/DDBJ whole genome shotgun (WGS) entry which is preliminary data.</text>
</comment>